<accession>A0ABQ4ZWG0</accession>
<dbReference type="PANTHER" id="PTHR11439">
    <property type="entry name" value="GAG-POL-RELATED RETROTRANSPOSON"/>
    <property type="match status" value="1"/>
</dbReference>
<evidence type="ECO:0000313" key="2">
    <source>
        <dbReference type="EMBL" id="GJS93806.1"/>
    </source>
</evidence>
<sequence length="250" mass="28528">MSMTLTCQDMCDEFAKIIHDEFEMSMMGELNFFLGLQIKQMEDGIFFNQSKYIKEMLMKFGLEESKPMKTPMSSDTKLMKDEECESVDSTKYRGMIGSLLYLTISRPDIIFSVCLCARFQEAPKTSHLEAKQTALAISTTEAEYVSAGKACQQALWMKQALIDYDVRLDDVPIMCDNKGAIDLSKNPVQHSHTKHMEIRHHFLRDNVPKGHISIEKVSSIDNIADILTKPLKRESFTNIRLGLGMMEHIP</sequence>
<evidence type="ECO:0000313" key="3">
    <source>
        <dbReference type="Proteomes" id="UP001151760"/>
    </source>
</evidence>
<reference evidence="2" key="1">
    <citation type="journal article" date="2022" name="Int. J. Mol. Sci.">
        <title>Draft Genome of Tanacetum Coccineum: Genomic Comparison of Closely Related Tanacetum-Family Plants.</title>
        <authorList>
            <person name="Yamashiro T."/>
            <person name="Shiraishi A."/>
            <person name="Nakayama K."/>
            <person name="Satake H."/>
        </authorList>
    </citation>
    <scope>NUCLEOTIDE SEQUENCE</scope>
</reference>
<evidence type="ECO:0000259" key="1">
    <source>
        <dbReference type="Pfam" id="PF07727"/>
    </source>
</evidence>
<organism evidence="2 3">
    <name type="scientific">Tanacetum coccineum</name>
    <dbReference type="NCBI Taxonomy" id="301880"/>
    <lineage>
        <taxon>Eukaryota</taxon>
        <taxon>Viridiplantae</taxon>
        <taxon>Streptophyta</taxon>
        <taxon>Embryophyta</taxon>
        <taxon>Tracheophyta</taxon>
        <taxon>Spermatophyta</taxon>
        <taxon>Magnoliopsida</taxon>
        <taxon>eudicotyledons</taxon>
        <taxon>Gunneridae</taxon>
        <taxon>Pentapetalae</taxon>
        <taxon>asterids</taxon>
        <taxon>campanulids</taxon>
        <taxon>Asterales</taxon>
        <taxon>Asteraceae</taxon>
        <taxon>Asteroideae</taxon>
        <taxon>Anthemideae</taxon>
        <taxon>Anthemidinae</taxon>
        <taxon>Tanacetum</taxon>
    </lineage>
</organism>
<reference evidence="2" key="2">
    <citation type="submission" date="2022-01" db="EMBL/GenBank/DDBJ databases">
        <authorList>
            <person name="Yamashiro T."/>
            <person name="Shiraishi A."/>
            <person name="Satake H."/>
            <person name="Nakayama K."/>
        </authorList>
    </citation>
    <scope>NUCLEOTIDE SEQUENCE</scope>
</reference>
<dbReference type="EMBL" id="BQNB010011684">
    <property type="protein sequence ID" value="GJS93806.1"/>
    <property type="molecule type" value="Genomic_DNA"/>
</dbReference>
<comment type="caution">
    <text evidence="2">The sequence shown here is derived from an EMBL/GenBank/DDBJ whole genome shotgun (WGS) entry which is preliminary data.</text>
</comment>
<keyword evidence="3" id="KW-1185">Reference proteome</keyword>
<proteinExistence type="predicted"/>
<dbReference type="CDD" id="cd09272">
    <property type="entry name" value="RNase_HI_RT_Ty1"/>
    <property type="match status" value="1"/>
</dbReference>
<name>A0ABQ4ZWG0_9ASTR</name>
<dbReference type="InterPro" id="IPR013103">
    <property type="entry name" value="RVT_2"/>
</dbReference>
<gene>
    <name evidence="2" type="ORF">Tco_0800774</name>
</gene>
<dbReference type="Pfam" id="PF07727">
    <property type="entry name" value="RVT_2"/>
    <property type="match status" value="1"/>
</dbReference>
<dbReference type="Proteomes" id="UP001151760">
    <property type="component" value="Unassembled WGS sequence"/>
</dbReference>
<protein>
    <submittedName>
        <fullName evidence="2">Copia protein</fullName>
    </submittedName>
</protein>
<feature type="domain" description="Reverse transcriptase Ty1/copia-type" evidence="1">
    <location>
        <begin position="9"/>
        <end position="73"/>
    </location>
</feature>
<dbReference type="PANTHER" id="PTHR11439:SF483">
    <property type="entry name" value="PEPTIDE SYNTHASE GLIP-LIKE, PUTATIVE (AFU_ORTHOLOGUE AFUA_3G12920)-RELATED"/>
    <property type="match status" value="1"/>
</dbReference>